<dbReference type="AlphaFoldDB" id="A0A314ZP57"/>
<name>A0A314ZP57_PRUYE</name>
<comment type="caution">
    <text evidence="3">The sequence shown here is derived from an EMBL/GenBank/DDBJ whole genome shotgun (WGS) entry which is preliminary data.</text>
</comment>
<keyword evidence="4" id="KW-1185">Reference proteome</keyword>
<reference evidence="3 4" key="1">
    <citation type="submission" date="2018-02" db="EMBL/GenBank/DDBJ databases">
        <title>Draft genome of wild Prunus yedoensis var. nudiflora.</title>
        <authorList>
            <person name="Baek S."/>
            <person name="Kim J.-H."/>
            <person name="Choi K."/>
            <person name="Kim G.-B."/>
            <person name="Cho A."/>
            <person name="Jang H."/>
            <person name="Shin C.-H."/>
            <person name="Yu H.-J."/>
            <person name="Mun J.-H."/>
        </authorList>
    </citation>
    <scope>NUCLEOTIDE SEQUENCE [LARGE SCALE GENOMIC DNA]</scope>
    <source>
        <strain evidence="4">cv. Jeju island</strain>
        <tissue evidence="3">Leaf</tissue>
    </source>
</reference>
<evidence type="ECO:0000256" key="2">
    <source>
        <dbReference type="SAM" id="SignalP"/>
    </source>
</evidence>
<accession>A0A314ZP57</accession>
<proteinExistence type="predicted"/>
<dbReference type="OrthoDB" id="1738018at2759"/>
<protein>
    <submittedName>
        <fullName evidence="3">Ubiquitin-conjugating enzyme E2 32-like</fullName>
    </submittedName>
</protein>
<feature type="chain" id="PRO_5016277288" evidence="2">
    <location>
        <begin position="19"/>
        <end position="145"/>
    </location>
</feature>
<feature type="compositionally biased region" description="Basic and acidic residues" evidence="1">
    <location>
        <begin position="93"/>
        <end position="104"/>
    </location>
</feature>
<organism evidence="3 4">
    <name type="scientific">Prunus yedoensis var. nudiflora</name>
    <dbReference type="NCBI Taxonomy" id="2094558"/>
    <lineage>
        <taxon>Eukaryota</taxon>
        <taxon>Viridiplantae</taxon>
        <taxon>Streptophyta</taxon>
        <taxon>Embryophyta</taxon>
        <taxon>Tracheophyta</taxon>
        <taxon>Spermatophyta</taxon>
        <taxon>Magnoliopsida</taxon>
        <taxon>eudicotyledons</taxon>
        <taxon>Gunneridae</taxon>
        <taxon>Pentapetalae</taxon>
        <taxon>rosids</taxon>
        <taxon>fabids</taxon>
        <taxon>Rosales</taxon>
        <taxon>Rosaceae</taxon>
        <taxon>Amygdaloideae</taxon>
        <taxon>Amygdaleae</taxon>
        <taxon>Prunus</taxon>
    </lineage>
</organism>
<feature type="signal peptide" evidence="2">
    <location>
        <begin position="1"/>
        <end position="18"/>
    </location>
</feature>
<evidence type="ECO:0000313" key="4">
    <source>
        <dbReference type="Proteomes" id="UP000250321"/>
    </source>
</evidence>
<keyword evidence="2" id="KW-0732">Signal</keyword>
<evidence type="ECO:0000313" key="3">
    <source>
        <dbReference type="EMBL" id="PQQ18661.1"/>
    </source>
</evidence>
<gene>
    <name evidence="3" type="ORF">Pyn_28277</name>
</gene>
<evidence type="ECO:0000256" key="1">
    <source>
        <dbReference type="SAM" id="MobiDB-lite"/>
    </source>
</evidence>
<sequence>MCHLANVLLLLAVQDALHRLIELLPTYPDGALGSVEYNKEQRRVLAIKSREAAPIFGTTERQKLIDEIHEYMLSKVPPFPSNGGGDIPLSSQNDRERRQQDMVTKKRKRKQDINLIIGNTIIADSCKQVGIFDIGKRVKSLWWWS</sequence>
<dbReference type="EMBL" id="PJQY01000100">
    <property type="protein sequence ID" value="PQQ18661.1"/>
    <property type="molecule type" value="Genomic_DNA"/>
</dbReference>
<dbReference type="STRING" id="2094558.A0A314ZP57"/>
<dbReference type="Proteomes" id="UP000250321">
    <property type="component" value="Unassembled WGS sequence"/>
</dbReference>
<feature type="region of interest" description="Disordered" evidence="1">
    <location>
        <begin position="76"/>
        <end position="105"/>
    </location>
</feature>